<dbReference type="Proteomes" id="UP000030748">
    <property type="component" value="Unassembled WGS sequence"/>
</dbReference>
<keyword evidence="2" id="KW-1185">Reference proteome</keyword>
<accession>A0A022QDW3</accession>
<dbReference type="EMBL" id="KI631555">
    <property type="protein sequence ID" value="EYU26877.1"/>
    <property type="molecule type" value="Genomic_DNA"/>
</dbReference>
<dbReference type="STRING" id="4155.A0A022QDW3"/>
<reference evidence="1 2" key="1">
    <citation type="journal article" date="2013" name="Proc. Natl. Acad. Sci. U.S.A.">
        <title>Fine-scale variation in meiotic recombination in Mimulus inferred from population shotgun sequencing.</title>
        <authorList>
            <person name="Hellsten U."/>
            <person name="Wright K.M."/>
            <person name="Jenkins J."/>
            <person name="Shu S."/>
            <person name="Yuan Y."/>
            <person name="Wessler S.R."/>
            <person name="Schmutz J."/>
            <person name="Willis J.H."/>
            <person name="Rokhsar D.S."/>
        </authorList>
    </citation>
    <scope>NUCLEOTIDE SEQUENCE [LARGE SCALE GENOMIC DNA]</scope>
    <source>
        <strain evidence="2">cv. DUN x IM62</strain>
    </source>
</reference>
<sequence>VCACGNYRIIRDKKEDPKICEQCGVEFVVSHICRYQLGYIKLSCLVTHVLYLKRLPNYITNLLDKSLAELEDINKFVINCKLPLLNRDFLVVIVRLVCYYNYLTEVGLHKHSPI</sequence>
<proteinExistence type="predicted"/>
<protein>
    <recommendedName>
        <fullName evidence="3">DNA-directed RNA polymerase</fullName>
    </recommendedName>
</protein>
<evidence type="ECO:0008006" key="3">
    <source>
        <dbReference type="Google" id="ProtNLM"/>
    </source>
</evidence>
<feature type="non-terminal residue" evidence="1">
    <location>
        <position position="1"/>
    </location>
</feature>
<gene>
    <name evidence="1" type="ORF">MIMGU_mgv1a017641mg</name>
</gene>
<evidence type="ECO:0000313" key="1">
    <source>
        <dbReference type="EMBL" id="EYU26877.1"/>
    </source>
</evidence>
<organism evidence="1 2">
    <name type="scientific">Erythranthe guttata</name>
    <name type="common">Yellow monkey flower</name>
    <name type="synonym">Mimulus guttatus</name>
    <dbReference type="NCBI Taxonomy" id="4155"/>
    <lineage>
        <taxon>Eukaryota</taxon>
        <taxon>Viridiplantae</taxon>
        <taxon>Streptophyta</taxon>
        <taxon>Embryophyta</taxon>
        <taxon>Tracheophyta</taxon>
        <taxon>Spermatophyta</taxon>
        <taxon>Magnoliopsida</taxon>
        <taxon>eudicotyledons</taxon>
        <taxon>Gunneridae</taxon>
        <taxon>Pentapetalae</taxon>
        <taxon>asterids</taxon>
        <taxon>lamiids</taxon>
        <taxon>Lamiales</taxon>
        <taxon>Phrymaceae</taxon>
        <taxon>Erythranthe</taxon>
    </lineage>
</organism>
<name>A0A022QDW3_ERYGU</name>
<evidence type="ECO:0000313" key="2">
    <source>
        <dbReference type="Proteomes" id="UP000030748"/>
    </source>
</evidence>
<dbReference type="SUPFAM" id="SSF64484">
    <property type="entry name" value="beta and beta-prime subunits of DNA dependent RNA-polymerase"/>
    <property type="match status" value="1"/>
</dbReference>
<dbReference type="AlphaFoldDB" id="A0A022QDW3"/>